<keyword evidence="2" id="KW-0832">Ubl conjugation</keyword>
<evidence type="ECO:0000256" key="4">
    <source>
        <dbReference type="ARBA" id="ARBA00023155"/>
    </source>
</evidence>
<dbReference type="Gene3D" id="3.10.20.710">
    <property type="entry name" value="SATB, ubiquitin-like oligomerisation domain"/>
    <property type="match status" value="1"/>
</dbReference>
<keyword evidence="3" id="KW-0238">DNA-binding</keyword>
<keyword evidence="4" id="KW-0371">Homeobox</keyword>
<dbReference type="Proteomes" id="UP000193380">
    <property type="component" value="Unassembled WGS sequence"/>
</dbReference>
<reference evidence="7" key="1">
    <citation type="journal article" date="2014" name="Nat. Commun.">
        <title>The rainbow trout genome provides novel insights into evolution after whole-genome duplication in vertebrates.</title>
        <authorList>
            <person name="Berthelot C."/>
            <person name="Brunet F."/>
            <person name="Chalopin D."/>
            <person name="Juanchich A."/>
            <person name="Bernard M."/>
            <person name="Noel B."/>
            <person name="Bento P."/>
            <person name="Da Silva C."/>
            <person name="Labadie K."/>
            <person name="Alberti A."/>
            <person name="Aury J.M."/>
            <person name="Louis A."/>
            <person name="Dehais P."/>
            <person name="Bardou P."/>
            <person name="Montfort J."/>
            <person name="Klopp C."/>
            <person name="Cabau C."/>
            <person name="Gaspin C."/>
            <person name="Thorgaard G.H."/>
            <person name="Boussaha M."/>
            <person name="Quillet E."/>
            <person name="Guyomard R."/>
            <person name="Galiana D."/>
            <person name="Bobe J."/>
            <person name="Volff J.N."/>
            <person name="Genet C."/>
            <person name="Wincker P."/>
            <person name="Jaillon O."/>
            <person name="Roest Crollius H."/>
            <person name="Guiguen Y."/>
        </authorList>
    </citation>
    <scope>NUCLEOTIDE SEQUENCE [LARGE SCALE GENOMIC DNA]</scope>
</reference>
<dbReference type="GO" id="GO:0006338">
    <property type="term" value="P:chromatin remodeling"/>
    <property type="evidence" value="ECO:0007669"/>
    <property type="project" value="InterPro"/>
</dbReference>
<evidence type="ECO:0000256" key="3">
    <source>
        <dbReference type="ARBA" id="ARBA00023125"/>
    </source>
</evidence>
<dbReference type="InterPro" id="IPR032392">
    <property type="entry name" value="ULD"/>
</dbReference>
<dbReference type="AlphaFoldDB" id="A0A060Y434"/>
<proteinExistence type="predicted"/>
<gene>
    <name evidence="7" type="ORF">GSONMT00050224001</name>
</gene>
<keyword evidence="5" id="KW-0539">Nucleus</keyword>
<keyword evidence="1" id="KW-0677">Repeat</keyword>
<evidence type="ECO:0000256" key="2">
    <source>
        <dbReference type="ARBA" id="ARBA00022843"/>
    </source>
</evidence>
<dbReference type="GO" id="GO:0000981">
    <property type="term" value="F:DNA-binding transcription factor activity, RNA polymerase II-specific"/>
    <property type="evidence" value="ECO:0007669"/>
    <property type="project" value="TreeGrafter"/>
</dbReference>
<dbReference type="EMBL" id="FR906295">
    <property type="protein sequence ID" value="CDQ83945.1"/>
    <property type="molecule type" value="Genomic_DNA"/>
</dbReference>
<sequence length="172" mass="18897">MMDHLSEACLGKENCDLVNSMGDRDSKAPPAKLARLEQNGSPLGRARLGSTGAKLAGVPYKPSGHLLKNCHKRGNMLPVFCVVEHYESPIEFDSKEEHAEFVLVRKDMLFNQLIEMALLSLGYSHSSAAQAKGRTGTSPHSIDDPLTHTYTHTQIHTHTVEVGSLHTLRLES</sequence>
<dbReference type="InterPro" id="IPR039673">
    <property type="entry name" value="SATB1/SATB2"/>
</dbReference>
<dbReference type="PANTHER" id="PTHR15116">
    <property type="entry name" value="DNA-BINDING PROTEIN SATB FAMILY MEMBER"/>
    <property type="match status" value="1"/>
</dbReference>
<reference evidence="7" key="2">
    <citation type="submission" date="2014-03" db="EMBL/GenBank/DDBJ databases">
        <authorList>
            <person name="Genoscope - CEA"/>
        </authorList>
    </citation>
    <scope>NUCLEOTIDE SEQUENCE</scope>
</reference>
<dbReference type="PaxDb" id="8022-A0A060Y434"/>
<evidence type="ECO:0000313" key="8">
    <source>
        <dbReference type="Proteomes" id="UP000193380"/>
    </source>
</evidence>
<feature type="domain" description="CMP" evidence="6">
    <location>
        <begin position="74"/>
        <end position="172"/>
    </location>
</feature>
<evidence type="ECO:0000256" key="1">
    <source>
        <dbReference type="ARBA" id="ARBA00022737"/>
    </source>
</evidence>
<organism evidence="7 8">
    <name type="scientific">Oncorhynchus mykiss</name>
    <name type="common">Rainbow trout</name>
    <name type="synonym">Salmo gairdneri</name>
    <dbReference type="NCBI Taxonomy" id="8022"/>
    <lineage>
        <taxon>Eukaryota</taxon>
        <taxon>Metazoa</taxon>
        <taxon>Chordata</taxon>
        <taxon>Craniata</taxon>
        <taxon>Vertebrata</taxon>
        <taxon>Euteleostomi</taxon>
        <taxon>Actinopterygii</taxon>
        <taxon>Neopterygii</taxon>
        <taxon>Teleostei</taxon>
        <taxon>Protacanthopterygii</taxon>
        <taxon>Salmoniformes</taxon>
        <taxon>Salmonidae</taxon>
        <taxon>Salmoninae</taxon>
        <taxon>Oncorhynchus</taxon>
    </lineage>
</organism>
<evidence type="ECO:0000313" key="7">
    <source>
        <dbReference type="EMBL" id="CDQ83945.1"/>
    </source>
</evidence>
<protein>
    <recommendedName>
        <fullName evidence="6">CMP domain-containing protein</fullName>
    </recommendedName>
</protein>
<name>A0A060Y434_ONCMY</name>
<dbReference type="GO" id="GO:0000978">
    <property type="term" value="F:RNA polymerase II cis-regulatory region sequence-specific DNA binding"/>
    <property type="evidence" value="ECO:0007669"/>
    <property type="project" value="TreeGrafter"/>
</dbReference>
<dbReference type="STRING" id="8022.A0A060Y434"/>
<dbReference type="PANTHER" id="PTHR15116:SF14">
    <property type="entry name" value="DNA-BINDING PROTEIN SATB1"/>
    <property type="match status" value="1"/>
</dbReference>
<evidence type="ECO:0000256" key="5">
    <source>
        <dbReference type="ARBA" id="ARBA00023242"/>
    </source>
</evidence>
<dbReference type="InterPro" id="IPR038224">
    <property type="entry name" value="SATB_ULD_sf"/>
</dbReference>
<dbReference type="Pfam" id="PF16534">
    <property type="entry name" value="ULD"/>
    <property type="match status" value="1"/>
</dbReference>
<dbReference type="PROSITE" id="PS51982">
    <property type="entry name" value="CMP"/>
    <property type="match status" value="1"/>
</dbReference>
<evidence type="ECO:0000259" key="6">
    <source>
        <dbReference type="PROSITE" id="PS51982"/>
    </source>
</evidence>
<accession>A0A060Y434</accession>
<dbReference type="GO" id="GO:0005634">
    <property type="term" value="C:nucleus"/>
    <property type="evidence" value="ECO:0007669"/>
    <property type="project" value="UniProtKB-ARBA"/>
</dbReference>